<dbReference type="RefSeq" id="WP_290247026.1">
    <property type="nucleotide sequence ID" value="NZ_JAUFQT010000001.1"/>
</dbReference>
<evidence type="ECO:0000313" key="2">
    <source>
        <dbReference type="EMBL" id="MFB9211945.1"/>
    </source>
</evidence>
<evidence type="ECO:0000313" key="3">
    <source>
        <dbReference type="Proteomes" id="UP001589654"/>
    </source>
</evidence>
<dbReference type="Proteomes" id="UP001589654">
    <property type="component" value="Unassembled WGS sequence"/>
</dbReference>
<feature type="signal peptide" evidence="1">
    <location>
        <begin position="1"/>
        <end position="27"/>
    </location>
</feature>
<proteinExistence type="predicted"/>
<evidence type="ECO:0000256" key="1">
    <source>
        <dbReference type="SAM" id="SignalP"/>
    </source>
</evidence>
<comment type="caution">
    <text evidence="2">The sequence shown here is derived from an EMBL/GenBank/DDBJ whole genome shotgun (WGS) entry which is preliminary data.</text>
</comment>
<feature type="chain" id="PRO_5046004793" evidence="1">
    <location>
        <begin position="28"/>
        <end position="341"/>
    </location>
</feature>
<sequence length="341" mass="38937">MGNRNSVVYFLFGLLVLNFLDCPSGYAQNEDYYQSFPNQVTSRFYFSKKYTGFNLKDKKNGPNWNYMPNTSRTMGVGATYNNISLNLATGFGFLNPEKGKGDSDYFDLQTHSYQKDYIIDLFLQFYSGYHLIPEGRQAPPGDNYYYRPDIKVTKIGASVKQVFNGDKFSYRAAFLQNEWQKKSAGTLLLGLEAYGGKISGDTTLIPPGALSDMERRIRQVSFFELGPNAGLAYTLVIWKRIFLMASASGNLGFGFTQIRGDSKEIKWGINANYFLRGSIGYNSEKWSINANYVYDRVRLLSQQQLSPSIATGNYRLNFIYRFEAGPKLKRTLDYLGWKKPW</sequence>
<dbReference type="Pfam" id="PF14391">
    <property type="entry name" value="DUF4421"/>
    <property type="match status" value="1"/>
</dbReference>
<reference evidence="2 3" key="1">
    <citation type="submission" date="2024-09" db="EMBL/GenBank/DDBJ databases">
        <authorList>
            <person name="Sun Q."/>
            <person name="Mori K."/>
        </authorList>
    </citation>
    <scope>NUCLEOTIDE SEQUENCE [LARGE SCALE GENOMIC DNA]</scope>
    <source>
        <strain evidence="2 3">CECT 7682</strain>
    </source>
</reference>
<protein>
    <submittedName>
        <fullName evidence="2">DUF4421 domain-containing protein</fullName>
    </submittedName>
</protein>
<organism evidence="2 3">
    <name type="scientific">Echinicola jeungdonensis</name>
    <dbReference type="NCBI Taxonomy" id="709343"/>
    <lineage>
        <taxon>Bacteria</taxon>
        <taxon>Pseudomonadati</taxon>
        <taxon>Bacteroidota</taxon>
        <taxon>Cytophagia</taxon>
        <taxon>Cytophagales</taxon>
        <taxon>Cyclobacteriaceae</taxon>
        <taxon>Echinicola</taxon>
    </lineage>
</organism>
<gene>
    <name evidence="2" type="ORF">ACFFUR_09010</name>
</gene>
<accession>A0ABV5J6U8</accession>
<keyword evidence="1" id="KW-0732">Signal</keyword>
<dbReference type="InterPro" id="IPR025535">
    <property type="entry name" value="DUF4421"/>
</dbReference>
<keyword evidence="3" id="KW-1185">Reference proteome</keyword>
<dbReference type="EMBL" id="JBHMEW010000056">
    <property type="protein sequence ID" value="MFB9211945.1"/>
    <property type="molecule type" value="Genomic_DNA"/>
</dbReference>
<name>A0ABV5J6U8_9BACT</name>